<organism evidence="2 3">
    <name type="scientific">Candidatus Protochlamydia amoebophila</name>
    <dbReference type="NCBI Taxonomy" id="362787"/>
    <lineage>
        <taxon>Bacteria</taxon>
        <taxon>Pseudomonadati</taxon>
        <taxon>Chlamydiota</taxon>
        <taxon>Chlamydiia</taxon>
        <taxon>Parachlamydiales</taxon>
        <taxon>Parachlamydiaceae</taxon>
        <taxon>Candidatus Protochlamydia</taxon>
    </lineage>
</organism>
<name>A0A0C1H0H0_9BACT</name>
<dbReference type="AlphaFoldDB" id="A0A0C1H0H0"/>
<dbReference type="Gene3D" id="3.40.1130.10">
    <property type="entry name" value="Glycerol-3-phosphate (1)-acyltransferase"/>
    <property type="match status" value="1"/>
</dbReference>
<dbReference type="EMBL" id="JSAN01000101">
    <property type="protein sequence ID" value="KIC71259.1"/>
    <property type="molecule type" value="Genomic_DNA"/>
</dbReference>
<evidence type="ECO:0000313" key="3">
    <source>
        <dbReference type="Proteomes" id="UP000031465"/>
    </source>
</evidence>
<gene>
    <name evidence="2" type="primary">ats1</name>
    <name evidence="2" type="ORF">DB44_EC00350</name>
</gene>
<comment type="caution">
    <text evidence="2">The sequence shown here is derived from an EMBL/GenBank/DDBJ whole genome shotgun (WGS) entry which is preliminary data.</text>
</comment>
<keyword evidence="2" id="KW-0808">Transferase</keyword>
<dbReference type="GO" id="GO:0006655">
    <property type="term" value="P:phosphatidylglycerol biosynthetic process"/>
    <property type="evidence" value="ECO:0007669"/>
    <property type="project" value="TreeGrafter"/>
</dbReference>
<reference evidence="2 3" key="1">
    <citation type="journal article" date="2014" name="Mol. Biol. Evol.">
        <title>Massive expansion of Ubiquitination-related gene families within the Chlamydiae.</title>
        <authorList>
            <person name="Domman D."/>
            <person name="Collingro A."/>
            <person name="Lagkouvardos I."/>
            <person name="Gehre L."/>
            <person name="Weinmaier T."/>
            <person name="Rattei T."/>
            <person name="Subtil A."/>
            <person name="Horn M."/>
        </authorList>
    </citation>
    <scope>NUCLEOTIDE SEQUENCE [LARGE SCALE GENOMIC DNA]</scope>
    <source>
        <strain evidence="2 3">EI2</strain>
    </source>
</reference>
<dbReference type="SUPFAM" id="SSF69593">
    <property type="entry name" value="Glycerol-3-phosphate (1)-acyltransferase"/>
    <property type="match status" value="1"/>
</dbReference>
<dbReference type="InterPro" id="IPR016222">
    <property type="entry name" value="G3P_O-acylTrfase_chlp"/>
</dbReference>
<dbReference type="EC" id="2.3.1.15" evidence="2"/>
<protein>
    <submittedName>
        <fullName evidence="2">Glycerol-3-phosphate acyltransferase, chloroplastic</fullName>
        <ecNumber evidence="2">2.3.1.15</ecNumber>
    </submittedName>
</protein>
<accession>A0A0C1H0H0</accession>
<dbReference type="PANTHER" id="PTHR35695">
    <property type="entry name" value="GLYCEROL-3-PHOSPHATE ACYLTRANSFERASE, CHLOROPLASTIC"/>
    <property type="match status" value="1"/>
</dbReference>
<dbReference type="Pfam" id="PF01553">
    <property type="entry name" value="Acyltransferase"/>
    <property type="match status" value="1"/>
</dbReference>
<sequence>MGMVKPIVDLAKYLEKGILKPSFAAIIEHFHDSYLLATKHSCSLETSHRLFMQLFELAMKQSENPYQFEIFHQSIRSPFDYYQFGLDFIRPLINFEKSTVLGREQLAKIYQQMAQGDNVILLANHQTEPDPQILSLMLENIDKKLATEMIFIAGHRVISDPLAIPMSMGRNLLCIYSKKHISHPPEKKTQKVSHNQRTMRKMSELLSEGGRCIYVAPSGGRDRRNSEGQITIAPFDPQSLEMFWLMAQQADHPTHFYPLSLHTYDLMPPPKHVEKELGEKRTAQFTPVHLAFSSEIDMEHFSESEHLDKKTKRDKRAEFIWKIVRRNYELFN</sequence>
<dbReference type="PIRSF" id="PIRSF000431">
    <property type="entry name" value="Glycerol-3-P_O-acyltransfrase"/>
    <property type="match status" value="1"/>
</dbReference>
<keyword evidence="2" id="KW-0012">Acyltransferase</keyword>
<evidence type="ECO:0000259" key="1">
    <source>
        <dbReference type="Pfam" id="PF01553"/>
    </source>
</evidence>
<dbReference type="PATRIC" id="fig|362787.3.peg.1600"/>
<dbReference type="Proteomes" id="UP000031465">
    <property type="component" value="Unassembled WGS sequence"/>
</dbReference>
<dbReference type="PANTHER" id="PTHR35695:SF1">
    <property type="entry name" value="GLYCEROL-3-PHOSPHATE ACYLTRANSFERASE, CHLOROPLASTIC"/>
    <property type="match status" value="1"/>
</dbReference>
<feature type="domain" description="Phospholipid/glycerol acyltransferase" evidence="1">
    <location>
        <begin position="112"/>
        <end position="258"/>
    </location>
</feature>
<evidence type="ECO:0000313" key="2">
    <source>
        <dbReference type="EMBL" id="KIC71259.1"/>
    </source>
</evidence>
<proteinExistence type="predicted"/>
<dbReference type="GO" id="GO:0004366">
    <property type="term" value="F:glycerol-3-phosphate O-acyltransferase activity"/>
    <property type="evidence" value="ECO:0007669"/>
    <property type="project" value="UniProtKB-EC"/>
</dbReference>
<dbReference type="InterPro" id="IPR002123">
    <property type="entry name" value="Plipid/glycerol_acylTrfase"/>
</dbReference>